<sequence length="41" mass="4845">MPNNTCFQDRHFRPSRASTCRQTTEWDWQSDWANRASGGSR</sequence>
<name>A0A2P2NNB2_RHIMU</name>
<reference evidence="1" key="1">
    <citation type="submission" date="2018-02" db="EMBL/GenBank/DDBJ databases">
        <title>Rhizophora mucronata_Transcriptome.</title>
        <authorList>
            <person name="Meera S.P."/>
            <person name="Sreeshan A."/>
            <person name="Augustine A."/>
        </authorList>
    </citation>
    <scope>NUCLEOTIDE SEQUENCE</scope>
    <source>
        <tissue evidence="1">Leaf</tissue>
    </source>
</reference>
<proteinExistence type="predicted"/>
<dbReference type="EMBL" id="GGEC01063515">
    <property type="protein sequence ID" value="MBX43999.1"/>
    <property type="molecule type" value="Transcribed_RNA"/>
</dbReference>
<evidence type="ECO:0000313" key="1">
    <source>
        <dbReference type="EMBL" id="MBX43999.1"/>
    </source>
</evidence>
<organism evidence="1">
    <name type="scientific">Rhizophora mucronata</name>
    <name type="common">Asiatic mangrove</name>
    <dbReference type="NCBI Taxonomy" id="61149"/>
    <lineage>
        <taxon>Eukaryota</taxon>
        <taxon>Viridiplantae</taxon>
        <taxon>Streptophyta</taxon>
        <taxon>Embryophyta</taxon>
        <taxon>Tracheophyta</taxon>
        <taxon>Spermatophyta</taxon>
        <taxon>Magnoliopsida</taxon>
        <taxon>eudicotyledons</taxon>
        <taxon>Gunneridae</taxon>
        <taxon>Pentapetalae</taxon>
        <taxon>rosids</taxon>
        <taxon>fabids</taxon>
        <taxon>Malpighiales</taxon>
        <taxon>Rhizophoraceae</taxon>
        <taxon>Rhizophora</taxon>
    </lineage>
</organism>
<dbReference type="AlphaFoldDB" id="A0A2P2NNB2"/>
<protein>
    <submittedName>
        <fullName evidence="1">Uncharacterized protein</fullName>
    </submittedName>
</protein>
<accession>A0A2P2NNB2</accession>